<proteinExistence type="inferred from homology"/>
<accession>A0A8X7Z0J7</accession>
<dbReference type="EMBL" id="JAAWWB010000019">
    <property type="protein sequence ID" value="KAG6759840.1"/>
    <property type="molecule type" value="Genomic_DNA"/>
</dbReference>
<feature type="repeat" description="Solcar" evidence="1">
    <location>
        <begin position="42"/>
        <end position="113"/>
    </location>
</feature>
<keyword evidence="4" id="KW-1185">Reference proteome</keyword>
<evidence type="ECO:0000313" key="3">
    <source>
        <dbReference type="EMBL" id="KAG6759840.1"/>
    </source>
</evidence>
<dbReference type="PANTHER" id="PTHR46080:SF5">
    <property type="entry name" value="OS01G0329400 PROTEIN"/>
    <property type="match status" value="1"/>
</dbReference>
<evidence type="ECO:0000256" key="1">
    <source>
        <dbReference type="PROSITE-ProRule" id="PRU00282"/>
    </source>
</evidence>
<comment type="caution">
    <text evidence="3">The sequence shown here is derived from an EMBL/GenBank/DDBJ whole genome shotgun (WGS) entry which is preliminary data.</text>
</comment>
<gene>
    <name evidence="3" type="ORF">POTOM_036333</name>
</gene>
<name>A0A8X7Z0J7_POPTO</name>
<protein>
    <submittedName>
        <fullName evidence="3">Uncharacterized protein</fullName>
    </submittedName>
</protein>
<dbReference type="AlphaFoldDB" id="A0A8X7Z0J7"/>
<dbReference type="Proteomes" id="UP000886885">
    <property type="component" value="Chromosome 10A"/>
</dbReference>
<reference evidence="3" key="1">
    <citation type="journal article" date="2020" name="bioRxiv">
        <title>Hybrid origin of Populus tomentosa Carr. identified through genome sequencing and phylogenomic analysis.</title>
        <authorList>
            <person name="An X."/>
            <person name="Gao K."/>
            <person name="Chen Z."/>
            <person name="Li J."/>
            <person name="Yang X."/>
            <person name="Yang X."/>
            <person name="Zhou J."/>
            <person name="Guo T."/>
            <person name="Zhao T."/>
            <person name="Huang S."/>
            <person name="Miao D."/>
            <person name="Khan W.U."/>
            <person name="Rao P."/>
            <person name="Ye M."/>
            <person name="Lei B."/>
            <person name="Liao W."/>
            <person name="Wang J."/>
            <person name="Ji L."/>
            <person name="Li Y."/>
            <person name="Guo B."/>
            <person name="Mustafa N.S."/>
            <person name="Li S."/>
            <person name="Yun Q."/>
            <person name="Keller S.R."/>
            <person name="Mao J."/>
            <person name="Zhang R."/>
            <person name="Strauss S.H."/>
        </authorList>
    </citation>
    <scope>NUCLEOTIDE SEQUENCE</scope>
    <source>
        <strain evidence="3">GM15</strain>
        <tissue evidence="3">Leaf</tissue>
    </source>
</reference>
<sequence length="251" mass="27387">MAVETEVAAIPELALADSDINRASLVPLSSNVRVAASSGCQRLHDLSILVSFLQGLLHPTAVKTRMQAADSGLSHMLRNDGIPGLSRGFGTSAIGAFPGEVLSLTAFEVSKDMMLTYTEVPFKFPRSFTVKIASRAAMYQRLMVPGLPGALHLMAGHLMSRCRASWFRGLFRGFGLTAVTQSPGICTLVGYLWCCPTNLLEVHLTILVISICYLSQQFLTAMLNDIGIYPFLGAWAVIKDVWTGNHLIWKW</sequence>
<organism evidence="3 4">
    <name type="scientific">Populus tomentosa</name>
    <name type="common">Chinese white poplar</name>
    <dbReference type="NCBI Taxonomy" id="118781"/>
    <lineage>
        <taxon>Eukaryota</taxon>
        <taxon>Viridiplantae</taxon>
        <taxon>Streptophyta</taxon>
        <taxon>Embryophyta</taxon>
        <taxon>Tracheophyta</taxon>
        <taxon>Spermatophyta</taxon>
        <taxon>Magnoliopsida</taxon>
        <taxon>eudicotyledons</taxon>
        <taxon>Gunneridae</taxon>
        <taxon>Pentapetalae</taxon>
        <taxon>rosids</taxon>
        <taxon>fabids</taxon>
        <taxon>Malpighiales</taxon>
        <taxon>Salicaceae</taxon>
        <taxon>Saliceae</taxon>
        <taxon>Populus</taxon>
    </lineage>
</organism>
<evidence type="ECO:0000313" key="4">
    <source>
        <dbReference type="Proteomes" id="UP000886885"/>
    </source>
</evidence>
<evidence type="ECO:0000256" key="2">
    <source>
        <dbReference type="RuleBase" id="RU000488"/>
    </source>
</evidence>
<dbReference type="PROSITE" id="PS50920">
    <property type="entry name" value="SOLCAR"/>
    <property type="match status" value="1"/>
</dbReference>
<dbReference type="PANTHER" id="PTHR46080">
    <property type="entry name" value="MITOCHONDRIAL SUBSTRATE CARRIER FAMILY PROTEIN J"/>
    <property type="match status" value="1"/>
</dbReference>
<dbReference type="GO" id="GO:0016020">
    <property type="term" value="C:membrane"/>
    <property type="evidence" value="ECO:0007669"/>
    <property type="project" value="UniProtKB-UniRule"/>
</dbReference>
<dbReference type="InterPro" id="IPR018108">
    <property type="entry name" value="MCP_transmembrane"/>
</dbReference>
<keyword evidence="2" id="KW-0813">Transport</keyword>
<keyword evidence="1" id="KW-0472">Membrane</keyword>
<dbReference type="OrthoDB" id="250329at2759"/>
<dbReference type="Pfam" id="PF00153">
    <property type="entry name" value="Mito_carr"/>
    <property type="match status" value="1"/>
</dbReference>
<comment type="similarity">
    <text evidence="2">Belongs to the mitochondrial carrier (TC 2.A.29) family.</text>
</comment>
<keyword evidence="1 2" id="KW-0812">Transmembrane</keyword>